<comment type="caution">
    <text evidence="1">The sequence shown here is derived from an EMBL/GenBank/DDBJ whole genome shotgun (WGS) entry which is preliminary data.</text>
</comment>
<evidence type="ECO:0000313" key="2">
    <source>
        <dbReference type="Proteomes" id="UP000237319"/>
    </source>
</evidence>
<dbReference type="AlphaFoldDB" id="A0A2S5D125"/>
<name>A0A2S5D125_LYSSH</name>
<dbReference type="RefSeq" id="WP_103976800.1">
    <property type="nucleotide sequence ID" value="NZ_PGLV01000001.1"/>
</dbReference>
<sequence length="335" mass="38458">MNQFNLFETNKKDFRILLNINGSYIYVNGEPKRGLITNTRYVNEFNDKYISTNNLISRGDIVYHDSIYWIIMTQVGTPRYESYKALMRQAEHDIIFNLSYASNPQPNYLLKCPATVQQTSDFNMEYSRSVETITVNSEIHVFVQDNEKTRKIIELANKTNGRIVFGRRSFEITGVSTANKGVLDITCTLTTKTEKDDYDNGIFNPPSNFEDYIDNSMYQLHDGSESGSGDLQLPDESMSTNVGLINVENSFMSFNVTWDVEDTKNKYLGFAGYRVRVYRETIFGEGAMLEEQIVTTEYTNIAEYEKGENGLSVTIESIFSDGIKSVFLKPQKMYY</sequence>
<evidence type="ECO:0000313" key="1">
    <source>
        <dbReference type="EMBL" id="POZ56773.1"/>
    </source>
</evidence>
<organism evidence="1 2">
    <name type="scientific">Lysinibacillus sphaericus</name>
    <name type="common">Bacillus sphaericus</name>
    <dbReference type="NCBI Taxonomy" id="1421"/>
    <lineage>
        <taxon>Bacteria</taxon>
        <taxon>Bacillati</taxon>
        <taxon>Bacillota</taxon>
        <taxon>Bacilli</taxon>
        <taxon>Bacillales</taxon>
        <taxon>Bacillaceae</taxon>
        <taxon>Lysinibacillus</taxon>
    </lineage>
</organism>
<accession>A0A2S5D125</accession>
<protein>
    <submittedName>
        <fullName evidence="1">Uncharacterized protein</fullName>
    </submittedName>
</protein>
<gene>
    <name evidence="1" type="ORF">LYSIN_01556</name>
</gene>
<dbReference type="EMBL" id="PGLV01000001">
    <property type="protein sequence ID" value="POZ56773.1"/>
    <property type="molecule type" value="Genomic_DNA"/>
</dbReference>
<dbReference type="Proteomes" id="UP000237319">
    <property type="component" value="Unassembled WGS sequence"/>
</dbReference>
<keyword evidence="2" id="KW-1185">Reference proteome</keyword>
<proteinExistence type="predicted"/>
<reference evidence="1 2" key="1">
    <citation type="submission" date="2017-11" db="EMBL/GenBank/DDBJ databases">
        <title>Genome sequence of Lysinibacillus sphaericus, a lignin-degrading bacteria isolated from municipal solid waste soil.</title>
        <authorList>
            <person name="Persinoti G.F."/>
            <person name="Paixao D.A."/>
            <person name="Bugg T.D."/>
            <person name="Squina F.M."/>
        </authorList>
    </citation>
    <scope>NUCLEOTIDE SEQUENCE [LARGE SCALE GENOMIC DNA]</scope>
    <source>
        <strain evidence="1 2">A1</strain>
    </source>
</reference>